<dbReference type="Pfam" id="PF01476">
    <property type="entry name" value="LysM"/>
    <property type="match status" value="1"/>
</dbReference>
<evidence type="ECO:0000259" key="2">
    <source>
        <dbReference type="Pfam" id="PF01476"/>
    </source>
</evidence>
<dbReference type="KEGG" id="ela:UCREL1_1068"/>
<dbReference type="OrthoDB" id="2107166at2759"/>
<dbReference type="PANTHER" id="PTHR20932:SF31">
    <property type="entry name" value="RING-TYPE DOMAIN-CONTAINING PROTEIN"/>
    <property type="match status" value="1"/>
</dbReference>
<dbReference type="InterPro" id="IPR045030">
    <property type="entry name" value="LYSM1-4"/>
</dbReference>
<dbReference type="EMBL" id="KB705561">
    <property type="protein sequence ID" value="EMR71889.1"/>
    <property type="molecule type" value="Genomic_DNA"/>
</dbReference>
<feature type="region of interest" description="Disordered" evidence="1">
    <location>
        <begin position="64"/>
        <end position="131"/>
    </location>
</feature>
<dbReference type="eggNOG" id="ENOG502S8FZ">
    <property type="taxonomic scope" value="Eukaryota"/>
</dbReference>
<dbReference type="CDD" id="cd00118">
    <property type="entry name" value="LysM"/>
    <property type="match status" value="1"/>
</dbReference>
<sequence>MESCCTCAKLLSAVPRYDDDISSEKSFFSDRRLECCGRVICGICIHNNVRFNTYCPYCQISSSSSALPPGLKDPPSYASIDAKPQEPPPPPYTQSADDPRLRSSLQSPPQSEKSSQLPLPPPHEKEEEEAQDTLHFLHQPHDTIASLSLRYNVPASAIRRANRLHSDHLLAGRRTIVIPGTHYKGPGLSPRPVEGEEEERKARALRRWMVRCKVADYDVGLLYLAQAGYDLEAAVEAYLADKAWERAHPLEAARRGKKKKGRGFGG</sequence>
<dbReference type="AlphaFoldDB" id="M7SZ34"/>
<gene>
    <name evidence="3" type="ORF">UCREL1_1068</name>
</gene>
<dbReference type="OMA" id="KIRRFMT"/>
<organism evidence="3 4">
    <name type="scientific">Eutypa lata (strain UCR-EL1)</name>
    <name type="common">Grapevine dieback disease fungus</name>
    <name type="synonym">Eutypa armeniacae</name>
    <dbReference type="NCBI Taxonomy" id="1287681"/>
    <lineage>
        <taxon>Eukaryota</taxon>
        <taxon>Fungi</taxon>
        <taxon>Dikarya</taxon>
        <taxon>Ascomycota</taxon>
        <taxon>Pezizomycotina</taxon>
        <taxon>Sordariomycetes</taxon>
        <taxon>Xylariomycetidae</taxon>
        <taxon>Xylariales</taxon>
        <taxon>Diatrypaceae</taxon>
        <taxon>Eutypa</taxon>
    </lineage>
</organism>
<reference evidence="4" key="1">
    <citation type="journal article" date="2013" name="Genome Announc.">
        <title>Draft genome sequence of the grapevine dieback fungus Eutypa lata UCR-EL1.</title>
        <authorList>
            <person name="Blanco-Ulate B."/>
            <person name="Rolshausen P.E."/>
            <person name="Cantu D."/>
        </authorList>
    </citation>
    <scope>NUCLEOTIDE SEQUENCE [LARGE SCALE GENOMIC DNA]</scope>
    <source>
        <strain evidence="4">UCR-EL1</strain>
    </source>
</reference>
<name>M7SZ34_EUTLA</name>
<dbReference type="HOGENOM" id="CLU_070842_0_0_1"/>
<proteinExistence type="predicted"/>
<feature type="domain" description="LysM" evidence="2">
    <location>
        <begin position="140"/>
        <end position="174"/>
    </location>
</feature>
<evidence type="ECO:0000313" key="3">
    <source>
        <dbReference type="EMBL" id="EMR71889.1"/>
    </source>
</evidence>
<dbReference type="Proteomes" id="UP000012174">
    <property type="component" value="Unassembled WGS sequence"/>
</dbReference>
<evidence type="ECO:0000313" key="4">
    <source>
        <dbReference type="Proteomes" id="UP000012174"/>
    </source>
</evidence>
<dbReference type="Gene3D" id="3.10.350.10">
    <property type="entry name" value="LysM domain"/>
    <property type="match status" value="1"/>
</dbReference>
<evidence type="ECO:0000256" key="1">
    <source>
        <dbReference type="SAM" id="MobiDB-lite"/>
    </source>
</evidence>
<dbReference type="InterPro" id="IPR036779">
    <property type="entry name" value="LysM_dom_sf"/>
</dbReference>
<keyword evidence="4" id="KW-1185">Reference proteome</keyword>
<protein>
    <submittedName>
        <fullName evidence="3">Putative thiamine biosynthetic bifunctional enzyme protein</fullName>
    </submittedName>
</protein>
<accession>M7SZ34</accession>
<dbReference type="PANTHER" id="PTHR20932">
    <property type="entry name" value="LYSM AND PUTATIVE PEPTIDOGLYCAN-BINDING DOMAIN-CONTAINING PROTEIN"/>
    <property type="match status" value="1"/>
</dbReference>
<feature type="compositionally biased region" description="Polar residues" evidence="1">
    <location>
        <begin position="103"/>
        <end position="116"/>
    </location>
</feature>
<dbReference type="InterPro" id="IPR018392">
    <property type="entry name" value="LysM"/>
</dbReference>